<dbReference type="KEGG" id="mmc:Mmcs_2020"/>
<accession>A0A5Q5BIT1</accession>
<evidence type="ECO:0000313" key="8">
    <source>
        <dbReference type="EMBL" id="ABG08129.1"/>
    </source>
</evidence>
<keyword evidence="2 7" id="KW-0349">Heme</keyword>
<dbReference type="InterPro" id="IPR002397">
    <property type="entry name" value="Cyt_P450_B"/>
</dbReference>
<organism evidence="8">
    <name type="scientific">Mycobacterium sp. (strain MCS)</name>
    <dbReference type="NCBI Taxonomy" id="164756"/>
    <lineage>
        <taxon>Bacteria</taxon>
        <taxon>Bacillati</taxon>
        <taxon>Actinomycetota</taxon>
        <taxon>Actinomycetes</taxon>
        <taxon>Mycobacteriales</taxon>
        <taxon>Mycobacteriaceae</taxon>
        <taxon>Mycobacterium</taxon>
    </lineage>
</organism>
<evidence type="ECO:0000256" key="6">
    <source>
        <dbReference type="ARBA" id="ARBA00023033"/>
    </source>
</evidence>
<dbReference type="GO" id="GO:0020037">
    <property type="term" value="F:heme binding"/>
    <property type="evidence" value="ECO:0007669"/>
    <property type="project" value="InterPro"/>
</dbReference>
<keyword evidence="3 7" id="KW-0479">Metal-binding</keyword>
<proteinExistence type="inferred from homology"/>
<keyword evidence="6 7" id="KW-0503">Monooxygenase</keyword>
<keyword evidence="4 7" id="KW-0560">Oxidoreductase</keyword>
<dbReference type="GO" id="GO:0016705">
    <property type="term" value="F:oxidoreductase activity, acting on paired donors, with incorporation or reduction of molecular oxygen"/>
    <property type="evidence" value="ECO:0007669"/>
    <property type="project" value="InterPro"/>
</dbReference>
<dbReference type="GO" id="GO:0004497">
    <property type="term" value="F:monooxygenase activity"/>
    <property type="evidence" value="ECO:0007669"/>
    <property type="project" value="UniProtKB-KW"/>
</dbReference>
<sequence>MNDARKTPVTQQFSYDPFDAAVMADPLPFYRTLRDEHPLHYVDKWDTYALSRFEDIWQVLEVNDGTFVASEGTLPSTAVLATHNTGPVPDPPLSPMPFHANYDAPLYTDVRRCTSGPFRPRSVSRLADRIRELANERLDELLPKGRFDLTADYGGIVAASMVCELIGLPTELAADVLATVNAGSLAQPGSGVEVANARPGYLEYLTPLVARRRAERRGDDMPIVDSLLDYRKPDGTPLTDTEAAVQMLGVFIGGTETVPKIVAHGLWELFRRPEQLAQVRADPAAHVPMAREEMIRYCAPAQWFARTVRRPFTIHGTTIEPGQRIITLLASANRDEREYPDPDEFVWDRRIERLLAFGRGQHFCLGVHLARLEIGIMVTEWLRRVPEFTVDAERASRPPSSFQWGWNSVPVEVQVEGV</sequence>
<dbReference type="SUPFAM" id="SSF48264">
    <property type="entry name" value="Cytochrome P450"/>
    <property type="match status" value="1"/>
</dbReference>
<dbReference type="PROSITE" id="PS00086">
    <property type="entry name" value="CYTOCHROME_P450"/>
    <property type="match status" value="1"/>
</dbReference>
<evidence type="ECO:0000256" key="7">
    <source>
        <dbReference type="RuleBase" id="RU000461"/>
    </source>
</evidence>
<gene>
    <name evidence="8" type="ordered locus">Mmcs_2020</name>
</gene>
<reference evidence="8" key="1">
    <citation type="submission" date="2006-06" db="EMBL/GenBank/DDBJ databases">
        <title>Complete sequence of chromosome of Mycobacterium sp. MCS.</title>
        <authorList>
            <consortium name="US DOE Joint Genome Institute"/>
            <person name="Copeland A."/>
            <person name="Lucas S."/>
            <person name="Lapidus A."/>
            <person name="Barry K."/>
            <person name="Detter J.C."/>
            <person name="Glavina del Rio T."/>
            <person name="Hammon N."/>
            <person name="Israni S."/>
            <person name="Dalin E."/>
            <person name="Tice H."/>
            <person name="Pitluck S."/>
            <person name="Martinez M."/>
            <person name="Schmutz J."/>
            <person name="Larimer F."/>
            <person name="Land M."/>
            <person name="Hauser L."/>
            <person name="Kyrpides N."/>
            <person name="Kim E."/>
            <person name="Miller C.D."/>
            <person name="Hughes J.E."/>
            <person name="Anderson A.J."/>
            <person name="Sims R.C."/>
            <person name="Richardson P."/>
        </authorList>
    </citation>
    <scope>NUCLEOTIDE SEQUENCE [LARGE SCALE GENOMIC DNA]</scope>
    <source>
        <strain evidence="8">MCS</strain>
    </source>
</reference>
<dbReference type="Gene3D" id="1.10.630.10">
    <property type="entry name" value="Cytochrome P450"/>
    <property type="match status" value="1"/>
</dbReference>
<evidence type="ECO:0000256" key="4">
    <source>
        <dbReference type="ARBA" id="ARBA00023002"/>
    </source>
</evidence>
<dbReference type="Pfam" id="PF00067">
    <property type="entry name" value="p450"/>
    <property type="match status" value="1"/>
</dbReference>
<evidence type="ECO:0000256" key="2">
    <source>
        <dbReference type="ARBA" id="ARBA00022617"/>
    </source>
</evidence>
<dbReference type="InterPro" id="IPR001128">
    <property type="entry name" value="Cyt_P450"/>
</dbReference>
<evidence type="ECO:0000256" key="3">
    <source>
        <dbReference type="ARBA" id="ARBA00022723"/>
    </source>
</evidence>
<dbReference type="PRINTS" id="PR00359">
    <property type="entry name" value="BP450"/>
</dbReference>
<protein>
    <submittedName>
        <fullName evidence="8">Cytochrome P450</fullName>
    </submittedName>
</protein>
<dbReference type="EMBL" id="CP000384">
    <property type="protein sequence ID" value="ABG08129.1"/>
    <property type="molecule type" value="Genomic_DNA"/>
</dbReference>
<name>A0A5Q5BIT1_MYCSS</name>
<evidence type="ECO:0000256" key="1">
    <source>
        <dbReference type="ARBA" id="ARBA00010617"/>
    </source>
</evidence>
<dbReference type="AlphaFoldDB" id="A0A5Q5BIT1"/>
<evidence type="ECO:0000256" key="5">
    <source>
        <dbReference type="ARBA" id="ARBA00023004"/>
    </source>
</evidence>
<dbReference type="PANTHER" id="PTHR46696:SF6">
    <property type="entry name" value="P450, PUTATIVE (EUROFUNG)-RELATED"/>
    <property type="match status" value="1"/>
</dbReference>
<dbReference type="InterPro" id="IPR017972">
    <property type="entry name" value="Cyt_P450_CS"/>
</dbReference>
<dbReference type="PANTHER" id="PTHR46696">
    <property type="entry name" value="P450, PUTATIVE (EUROFUNG)-RELATED"/>
    <property type="match status" value="1"/>
</dbReference>
<dbReference type="InterPro" id="IPR036396">
    <property type="entry name" value="Cyt_P450_sf"/>
</dbReference>
<keyword evidence="5 7" id="KW-0408">Iron</keyword>
<comment type="similarity">
    <text evidence="1 7">Belongs to the cytochrome P450 family.</text>
</comment>
<dbReference type="GO" id="GO:0005506">
    <property type="term" value="F:iron ion binding"/>
    <property type="evidence" value="ECO:0007669"/>
    <property type="project" value="InterPro"/>
</dbReference>